<evidence type="ECO:0000256" key="7">
    <source>
        <dbReference type="ARBA" id="ARBA00022840"/>
    </source>
</evidence>
<dbReference type="Gene3D" id="2.40.50.140">
    <property type="entry name" value="Nucleic acid-binding proteins"/>
    <property type="match status" value="1"/>
</dbReference>
<evidence type="ECO:0000256" key="2">
    <source>
        <dbReference type="ARBA" id="ARBA00005417"/>
    </source>
</evidence>
<name>A0ABU0IF19_9HYPH</name>
<comment type="caution">
    <text evidence="10">The sequence shown here is derived from an EMBL/GenBank/DDBJ whole genome shotgun (WGS) entry which is preliminary data.</text>
</comment>
<dbReference type="InterPro" id="IPR015855">
    <property type="entry name" value="ABC_transpr_MalK-like"/>
</dbReference>
<keyword evidence="10" id="KW-0378">Hydrolase</keyword>
<protein>
    <submittedName>
        <fullName evidence="10">Multiple sugar transport system ATP-binding protein</fullName>
        <ecNumber evidence="10">3.6.3.-</ecNumber>
    </submittedName>
</protein>
<dbReference type="Proteomes" id="UP001235269">
    <property type="component" value="Unassembled WGS sequence"/>
</dbReference>
<dbReference type="PROSITE" id="PS50893">
    <property type="entry name" value="ABC_TRANSPORTER_2"/>
    <property type="match status" value="1"/>
</dbReference>
<dbReference type="InterPro" id="IPR003439">
    <property type="entry name" value="ABC_transporter-like_ATP-bd"/>
</dbReference>
<dbReference type="Pfam" id="PF17912">
    <property type="entry name" value="OB_MalK"/>
    <property type="match status" value="1"/>
</dbReference>
<dbReference type="PANTHER" id="PTHR43875:SF3">
    <property type="entry name" value="MALTOSE_MALTODEXTRIN IMPORT ATP-BINDING PROTEIN MALK"/>
    <property type="match status" value="1"/>
</dbReference>
<keyword evidence="3" id="KW-0813">Transport</keyword>
<dbReference type="InterPro" id="IPR003593">
    <property type="entry name" value="AAA+_ATPase"/>
</dbReference>
<sequence>MAGLALSKIVKQYGTHTVLHGIDLTVRDGEFTVLVGPSGCGKSTLLRSIAGLESISSGTIEIGGRDVTALPSGERGLSMVFQSYALYPHMTVRKNLSFGLENMKLPRQEIDARVMEAARMLAIEPLMDRRPKQLSGGQRQRVAIGRAIVRQPKVFLFDEPLSNLDAALRVQTRGEISRLHKRLGATMIYVTHDQIEAMTMADRIAVLNGGRLEQYGAPLELFDFPANKFVAGFIGSPQMNFFDGTITDLGPESVTVSITGFGALTLPVDSSTGKIGDKVTLGARPNHFRLGKAEGRPMIEARLSTQYAESVGTETYIYGKIEGHDRTVILHLPDHVAIADSEVLDICIPAARLHLFHGEAGLSFAKKRHDGSLIAGAKAA</sequence>
<reference evidence="10 11" key="1">
    <citation type="submission" date="2023-07" db="EMBL/GenBank/DDBJ databases">
        <title>Genomic Encyclopedia of Type Strains, Phase IV (KMG-IV): sequencing the most valuable type-strain genomes for metagenomic binning, comparative biology and taxonomic classification.</title>
        <authorList>
            <person name="Goeker M."/>
        </authorList>
    </citation>
    <scope>NUCLEOTIDE SEQUENCE [LARGE SCALE GENOMIC DNA]</scope>
    <source>
        <strain evidence="10 11">DSM 100301</strain>
    </source>
</reference>
<keyword evidence="5" id="KW-0997">Cell inner membrane</keyword>
<dbReference type="RefSeq" id="WP_307158043.1">
    <property type="nucleotide sequence ID" value="NZ_JAUSWH010000005.1"/>
</dbReference>
<dbReference type="Gene3D" id="3.40.50.300">
    <property type="entry name" value="P-loop containing nucleotide triphosphate hydrolases"/>
    <property type="match status" value="1"/>
</dbReference>
<dbReference type="Pfam" id="PF00005">
    <property type="entry name" value="ABC_tran"/>
    <property type="match status" value="1"/>
</dbReference>
<evidence type="ECO:0000256" key="8">
    <source>
        <dbReference type="ARBA" id="ARBA00023136"/>
    </source>
</evidence>
<gene>
    <name evidence="10" type="ORF">QO005_002196</name>
</gene>
<accession>A0ABU0IF19</accession>
<keyword evidence="10" id="KW-0762">Sugar transport</keyword>
<dbReference type="InterPro" id="IPR008995">
    <property type="entry name" value="Mo/tungstate-bd_C_term_dom"/>
</dbReference>
<evidence type="ECO:0000256" key="3">
    <source>
        <dbReference type="ARBA" id="ARBA00022448"/>
    </source>
</evidence>
<evidence type="ECO:0000313" key="11">
    <source>
        <dbReference type="Proteomes" id="UP001235269"/>
    </source>
</evidence>
<dbReference type="InterPro" id="IPR012340">
    <property type="entry name" value="NA-bd_OB-fold"/>
</dbReference>
<evidence type="ECO:0000259" key="9">
    <source>
        <dbReference type="PROSITE" id="PS50893"/>
    </source>
</evidence>
<evidence type="ECO:0000256" key="4">
    <source>
        <dbReference type="ARBA" id="ARBA00022475"/>
    </source>
</evidence>
<dbReference type="InterPro" id="IPR047641">
    <property type="entry name" value="ABC_transpr_MalK/UgpC-like"/>
</dbReference>
<comment type="subcellular location">
    <subcellularLocation>
        <location evidence="1">Cell inner membrane</location>
        <topology evidence="1">Peripheral membrane protein</topology>
    </subcellularLocation>
</comment>
<dbReference type="EC" id="3.6.3.-" evidence="10"/>
<evidence type="ECO:0000256" key="5">
    <source>
        <dbReference type="ARBA" id="ARBA00022519"/>
    </source>
</evidence>
<dbReference type="NCBIfam" id="NF008653">
    <property type="entry name" value="PRK11650.1"/>
    <property type="match status" value="1"/>
</dbReference>
<dbReference type="SMART" id="SM00382">
    <property type="entry name" value="AAA"/>
    <property type="match status" value="1"/>
</dbReference>
<dbReference type="PANTHER" id="PTHR43875">
    <property type="entry name" value="MALTODEXTRIN IMPORT ATP-BINDING PROTEIN MSMX"/>
    <property type="match status" value="1"/>
</dbReference>
<organism evidence="10 11">
    <name type="scientific">Rhizobium paknamense</name>
    <dbReference type="NCBI Taxonomy" id="1206817"/>
    <lineage>
        <taxon>Bacteria</taxon>
        <taxon>Pseudomonadati</taxon>
        <taxon>Pseudomonadota</taxon>
        <taxon>Alphaproteobacteria</taxon>
        <taxon>Hyphomicrobiales</taxon>
        <taxon>Rhizobiaceae</taxon>
        <taxon>Rhizobium/Agrobacterium group</taxon>
        <taxon>Rhizobium</taxon>
    </lineage>
</organism>
<dbReference type="SUPFAM" id="SSF52540">
    <property type="entry name" value="P-loop containing nucleoside triphosphate hydrolases"/>
    <property type="match status" value="1"/>
</dbReference>
<keyword evidence="8" id="KW-0472">Membrane</keyword>
<dbReference type="EMBL" id="JAUSWH010000005">
    <property type="protein sequence ID" value="MDQ0455856.1"/>
    <property type="molecule type" value="Genomic_DNA"/>
</dbReference>
<keyword evidence="7 10" id="KW-0067">ATP-binding</keyword>
<dbReference type="GO" id="GO:0005524">
    <property type="term" value="F:ATP binding"/>
    <property type="evidence" value="ECO:0007669"/>
    <property type="project" value="UniProtKB-KW"/>
</dbReference>
<feature type="domain" description="ABC transporter" evidence="9">
    <location>
        <begin position="4"/>
        <end position="234"/>
    </location>
</feature>
<evidence type="ECO:0000313" key="10">
    <source>
        <dbReference type="EMBL" id="MDQ0455856.1"/>
    </source>
</evidence>
<keyword evidence="4" id="KW-1003">Cell membrane</keyword>
<proteinExistence type="inferred from homology"/>
<dbReference type="SUPFAM" id="SSF50331">
    <property type="entry name" value="MOP-like"/>
    <property type="match status" value="1"/>
</dbReference>
<dbReference type="InterPro" id="IPR040582">
    <property type="entry name" value="OB_MalK-like"/>
</dbReference>
<dbReference type="InterPro" id="IPR027417">
    <property type="entry name" value="P-loop_NTPase"/>
</dbReference>
<keyword evidence="6" id="KW-0547">Nucleotide-binding</keyword>
<comment type="similarity">
    <text evidence="2">Belongs to the ABC transporter superfamily.</text>
</comment>
<dbReference type="InterPro" id="IPR017871">
    <property type="entry name" value="ABC_transporter-like_CS"/>
</dbReference>
<dbReference type="PROSITE" id="PS00211">
    <property type="entry name" value="ABC_TRANSPORTER_1"/>
    <property type="match status" value="1"/>
</dbReference>
<dbReference type="CDD" id="cd03301">
    <property type="entry name" value="ABC_MalK_N"/>
    <property type="match status" value="1"/>
</dbReference>
<evidence type="ECO:0000256" key="1">
    <source>
        <dbReference type="ARBA" id="ARBA00004417"/>
    </source>
</evidence>
<keyword evidence="11" id="KW-1185">Reference proteome</keyword>
<dbReference type="Gene3D" id="2.40.50.100">
    <property type="match status" value="1"/>
</dbReference>
<dbReference type="GO" id="GO:0016787">
    <property type="term" value="F:hydrolase activity"/>
    <property type="evidence" value="ECO:0007669"/>
    <property type="project" value="UniProtKB-KW"/>
</dbReference>
<evidence type="ECO:0000256" key="6">
    <source>
        <dbReference type="ARBA" id="ARBA00022741"/>
    </source>
</evidence>